<accession>A0AAV1Y4L1</accession>
<dbReference type="EMBL" id="CAXHTB010000021">
    <property type="protein sequence ID" value="CAL0328883.1"/>
    <property type="molecule type" value="Genomic_DNA"/>
</dbReference>
<reference evidence="2 3" key="1">
    <citation type="submission" date="2024-03" db="EMBL/GenBank/DDBJ databases">
        <authorList>
            <person name="Martinez-Hernandez J."/>
        </authorList>
    </citation>
    <scope>NUCLEOTIDE SEQUENCE [LARGE SCALE GENOMIC DNA]</scope>
</reference>
<feature type="compositionally biased region" description="Polar residues" evidence="1">
    <location>
        <begin position="1"/>
        <end position="10"/>
    </location>
</feature>
<feature type="region of interest" description="Disordered" evidence="1">
    <location>
        <begin position="172"/>
        <end position="203"/>
    </location>
</feature>
<dbReference type="PANTHER" id="PTHR33312:SF35">
    <property type="entry name" value="TPRXL"/>
    <property type="match status" value="1"/>
</dbReference>
<comment type="caution">
    <text evidence="2">The sequence shown here is derived from an EMBL/GenBank/DDBJ whole genome shotgun (WGS) entry which is preliminary data.</text>
</comment>
<feature type="compositionally biased region" description="Polar residues" evidence="1">
    <location>
        <begin position="20"/>
        <end position="35"/>
    </location>
</feature>
<dbReference type="GO" id="GO:0005886">
    <property type="term" value="C:plasma membrane"/>
    <property type="evidence" value="ECO:0007669"/>
    <property type="project" value="InterPro"/>
</dbReference>
<organism evidence="2 3">
    <name type="scientific">Lupinus luteus</name>
    <name type="common">European yellow lupine</name>
    <dbReference type="NCBI Taxonomy" id="3873"/>
    <lineage>
        <taxon>Eukaryota</taxon>
        <taxon>Viridiplantae</taxon>
        <taxon>Streptophyta</taxon>
        <taxon>Embryophyta</taxon>
        <taxon>Tracheophyta</taxon>
        <taxon>Spermatophyta</taxon>
        <taxon>Magnoliopsida</taxon>
        <taxon>eudicotyledons</taxon>
        <taxon>Gunneridae</taxon>
        <taxon>Pentapetalae</taxon>
        <taxon>rosids</taxon>
        <taxon>fabids</taxon>
        <taxon>Fabales</taxon>
        <taxon>Fabaceae</taxon>
        <taxon>Papilionoideae</taxon>
        <taxon>50 kb inversion clade</taxon>
        <taxon>genistoids sensu lato</taxon>
        <taxon>core genistoids</taxon>
        <taxon>Genisteae</taxon>
        <taxon>Lupinus</taxon>
    </lineage>
</organism>
<feature type="compositionally biased region" description="Basic residues" evidence="1">
    <location>
        <begin position="187"/>
        <end position="202"/>
    </location>
</feature>
<protein>
    <submittedName>
        <fullName evidence="2">Uncharacterized protein</fullName>
    </submittedName>
</protein>
<evidence type="ECO:0000256" key="1">
    <source>
        <dbReference type="SAM" id="MobiDB-lite"/>
    </source>
</evidence>
<feature type="compositionally biased region" description="Low complexity" evidence="1">
    <location>
        <begin position="87"/>
        <end position="119"/>
    </location>
</feature>
<name>A0AAV1Y4L1_LUPLU</name>
<keyword evidence="3" id="KW-1185">Reference proteome</keyword>
<dbReference type="PANTHER" id="PTHR33312">
    <property type="entry name" value="MEMBRANE-ASSOCIATED KINASE REGULATOR 4-RELATED"/>
    <property type="match status" value="1"/>
</dbReference>
<proteinExistence type="predicted"/>
<feature type="compositionally biased region" description="Basic and acidic residues" evidence="1">
    <location>
        <begin position="172"/>
        <end position="186"/>
    </location>
</feature>
<dbReference type="AlphaFoldDB" id="A0AAV1Y4L1"/>
<dbReference type="GO" id="GO:0019210">
    <property type="term" value="F:kinase inhibitor activity"/>
    <property type="evidence" value="ECO:0007669"/>
    <property type="project" value="InterPro"/>
</dbReference>
<gene>
    <name evidence="2" type="ORF">LLUT_LOCUS29943</name>
</gene>
<evidence type="ECO:0000313" key="3">
    <source>
        <dbReference type="Proteomes" id="UP001497480"/>
    </source>
</evidence>
<feature type="compositionally biased region" description="Polar residues" evidence="1">
    <location>
        <begin position="44"/>
        <end position="53"/>
    </location>
</feature>
<feature type="region of interest" description="Disordered" evidence="1">
    <location>
        <begin position="1"/>
        <end position="57"/>
    </location>
</feature>
<feature type="region of interest" description="Disordered" evidence="1">
    <location>
        <begin position="87"/>
        <end position="120"/>
    </location>
</feature>
<dbReference type="InterPro" id="IPR039620">
    <property type="entry name" value="BKI1/MAKR1/3/4"/>
</dbReference>
<evidence type="ECO:0000313" key="2">
    <source>
        <dbReference type="EMBL" id="CAL0328883.1"/>
    </source>
</evidence>
<dbReference type="Proteomes" id="UP001497480">
    <property type="component" value="Unassembled WGS sequence"/>
</dbReference>
<sequence>MEGTLSQSSMDNDESRHKNSISGDSFSFPSTPNQDSEFEFGSLTPDSPSSDPCRTSPADKLFFNGRLQPHSFPITFHRPIGSAIATSHTSSISSKDSLVSSRSNSTNSSRSSARTSSSDNSERRLFYNKVSVSLTSSYSKGSYAVNRSVALGHDKGYGCSRRWQYITPVPALKRDASKRRSGDMKQRKQKEKGKKRRKKKKVSGVGFRFVRRILRWFVMTCSECHAMEPSKVKNQKIKMQKNVNM</sequence>